<evidence type="ECO:0000256" key="1">
    <source>
        <dbReference type="ARBA" id="ARBA00001966"/>
    </source>
</evidence>
<feature type="domain" description="Radical SAM core" evidence="6">
    <location>
        <begin position="1"/>
        <end position="208"/>
    </location>
</feature>
<dbReference type="PANTHER" id="PTHR43273">
    <property type="entry name" value="ANAEROBIC SULFATASE-MATURATING ENZYME HOMOLOG ASLB-RELATED"/>
    <property type="match status" value="1"/>
</dbReference>
<keyword evidence="4" id="KW-0408">Iron</keyword>
<proteinExistence type="predicted"/>
<dbReference type="EMBL" id="AP025226">
    <property type="protein sequence ID" value="BDB99049.1"/>
    <property type="molecule type" value="Genomic_DNA"/>
</dbReference>
<dbReference type="AlphaFoldDB" id="A0AAQ4CTB8"/>
<dbReference type="PANTHER" id="PTHR43273:SF2">
    <property type="entry name" value="RADICAL SAM CORE DOMAIN-CONTAINING PROTEIN"/>
    <property type="match status" value="1"/>
</dbReference>
<dbReference type="GO" id="GO:0046872">
    <property type="term" value="F:metal ion binding"/>
    <property type="evidence" value="ECO:0007669"/>
    <property type="project" value="UniProtKB-KW"/>
</dbReference>
<keyword evidence="2" id="KW-0949">S-adenosyl-L-methionine</keyword>
<dbReference type="SFLD" id="SFLDG01104">
    <property type="entry name" value="Uncharacterised_Radical_SAM_Su"/>
    <property type="match status" value="1"/>
</dbReference>
<dbReference type="NCBIfam" id="TIGR04084">
    <property type="entry name" value="rSAM_AF0577"/>
    <property type="match status" value="1"/>
</dbReference>
<dbReference type="InterPro" id="IPR023885">
    <property type="entry name" value="4Fe4S-binding_SPASM_dom"/>
</dbReference>
<dbReference type="SFLD" id="SFLDS00029">
    <property type="entry name" value="Radical_SAM"/>
    <property type="match status" value="1"/>
</dbReference>
<dbReference type="Proteomes" id="UP001319921">
    <property type="component" value="Chromosome"/>
</dbReference>
<protein>
    <submittedName>
        <fullName evidence="7">Radical SAM/SPASM domain-containing protein</fullName>
    </submittedName>
</protein>
<dbReference type="InterPro" id="IPR023819">
    <property type="entry name" value="Pep-mod_rSAM_AF0577"/>
</dbReference>
<evidence type="ECO:0000256" key="4">
    <source>
        <dbReference type="ARBA" id="ARBA00023004"/>
    </source>
</evidence>
<dbReference type="Gene3D" id="3.20.20.70">
    <property type="entry name" value="Aldolase class I"/>
    <property type="match status" value="1"/>
</dbReference>
<dbReference type="KEGG" id="scas:SACC_20660"/>
<dbReference type="SFLD" id="SFLDG01067">
    <property type="entry name" value="SPASM/twitch_domain_containing"/>
    <property type="match status" value="1"/>
</dbReference>
<keyword evidence="8" id="KW-1185">Reference proteome</keyword>
<name>A0AAQ4CTB8_9CREN</name>
<dbReference type="NCBIfam" id="TIGR04085">
    <property type="entry name" value="rSAM_more_4Fe4S"/>
    <property type="match status" value="1"/>
</dbReference>
<dbReference type="InterPro" id="IPR058240">
    <property type="entry name" value="rSAM_sf"/>
</dbReference>
<dbReference type="GO" id="GO:0051536">
    <property type="term" value="F:iron-sulfur cluster binding"/>
    <property type="evidence" value="ECO:0007669"/>
    <property type="project" value="UniProtKB-KW"/>
</dbReference>
<evidence type="ECO:0000256" key="5">
    <source>
        <dbReference type="ARBA" id="ARBA00023014"/>
    </source>
</evidence>
<comment type="cofactor">
    <cofactor evidence="1">
        <name>[4Fe-4S] cluster</name>
        <dbReference type="ChEBI" id="CHEBI:49883"/>
    </cofactor>
</comment>
<dbReference type="SUPFAM" id="SSF102114">
    <property type="entry name" value="Radical SAM enzymes"/>
    <property type="match status" value="1"/>
</dbReference>
<dbReference type="PROSITE" id="PS51918">
    <property type="entry name" value="RADICAL_SAM"/>
    <property type="match status" value="1"/>
</dbReference>
<dbReference type="Pfam" id="PF04055">
    <property type="entry name" value="Radical_SAM"/>
    <property type="match status" value="1"/>
</dbReference>
<evidence type="ECO:0000313" key="8">
    <source>
        <dbReference type="Proteomes" id="UP001319921"/>
    </source>
</evidence>
<keyword evidence="3" id="KW-0479">Metal-binding</keyword>
<keyword evidence="5" id="KW-0411">Iron-sulfur</keyword>
<dbReference type="CDD" id="cd01335">
    <property type="entry name" value="Radical_SAM"/>
    <property type="match status" value="1"/>
</dbReference>
<organism evidence="7 8">
    <name type="scientific">Saccharolobus caldissimus</name>
    <dbReference type="NCBI Taxonomy" id="1702097"/>
    <lineage>
        <taxon>Archaea</taxon>
        <taxon>Thermoproteota</taxon>
        <taxon>Thermoprotei</taxon>
        <taxon>Sulfolobales</taxon>
        <taxon>Sulfolobaceae</taxon>
        <taxon>Saccharolobus</taxon>
    </lineage>
</organism>
<evidence type="ECO:0000256" key="2">
    <source>
        <dbReference type="ARBA" id="ARBA00022691"/>
    </source>
</evidence>
<dbReference type="InterPro" id="IPR013785">
    <property type="entry name" value="Aldolase_TIM"/>
</dbReference>
<dbReference type="GO" id="GO:0016491">
    <property type="term" value="F:oxidoreductase activity"/>
    <property type="evidence" value="ECO:0007669"/>
    <property type="project" value="InterPro"/>
</dbReference>
<gene>
    <name evidence="7" type="ORF">SACC_20660</name>
</gene>
<evidence type="ECO:0000313" key="7">
    <source>
        <dbReference type="EMBL" id="BDB99049.1"/>
    </source>
</evidence>
<reference evidence="7 8" key="1">
    <citation type="journal article" date="2022" name="Microbiol. Resour. Announc.">
        <title>Complete Genome Sequence of the Hyperthermophilic and Acidophilic Archaeon Saccharolobus caldissimus Strain HS-3T.</title>
        <authorList>
            <person name="Sakai H.D."/>
            <person name="Kurosawa N."/>
        </authorList>
    </citation>
    <scope>NUCLEOTIDE SEQUENCE [LARGE SCALE GENOMIC DNA]</scope>
    <source>
        <strain evidence="7 8">JCM32116</strain>
    </source>
</reference>
<accession>A0AAQ4CTB8</accession>
<dbReference type="InterPro" id="IPR007197">
    <property type="entry name" value="rSAM"/>
</dbReference>
<sequence>MCVKSVLWLLMTTGKCNLKCDYCGGSFPKDIVPYESKYDISKLKNLIERDNEATVIFYGGEPLLNPKFIIDVIDNIKAKRYGIQTNGTSIRLLPERYWRRINVVLLSIDGREEITDKHRGKGIYKTVIKSATYLKSLGIETIARMTVTQDSDIYVDVMHLINLGLFDKVHWQLDVIWSEEWNFKEWAYSSYLPGIKKLVEFFLSKLEEGIVIKIIPILGVISAHFFGGYRGSPCGAGYLSVTVTPDGRILSCPIAVREKWAELGNVNTGFKLLEDPLPEDCKKCEFKQYCGGRCLYAQKEKYWGEEGFKIVDEVNKEYLRIVLSIIPKVQELIKGGKIRLSQLYYNPILDSTEVIP</sequence>
<evidence type="ECO:0000259" key="6">
    <source>
        <dbReference type="PROSITE" id="PS51918"/>
    </source>
</evidence>
<evidence type="ECO:0000256" key="3">
    <source>
        <dbReference type="ARBA" id="ARBA00022723"/>
    </source>
</evidence>
<dbReference type="InterPro" id="IPR023867">
    <property type="entry name" value="Sulphatase_maturase_rSAM"/>
</dbReference>